<dbReference type="InterPro" id="IPR027417">
    <property type="entry name" value="P-loop_NTPase"/>
</dbReference>
<name>A0A9R1X928_LACSA</name>
<accession>A0A9R1X928</accession>
<protein>
    <recommendedName>
        <fullName evidence="3">SMC hinge domain-containing protein</fullName>
    </recommendedName>
</protein>
<feature type="transmembrane region" description="Helical" evidence="2">
    <location>
        <begin position="488"/>
        <end position="507"/>
    </location>
</feature>
<keyword evidence="1" id="KW-0175">Coiled coil</keyword>
<dbReference type="SUPFAM" id="SSF75553">
    <property type="entry name" value="Smc hinge domain"/>
    <property type="match status" value="1"/>
</dbReference>
<dbReference type="Gene3D" id="3.30.70.1620">
    <property type="match status" value="1"/>
</dbReference>
<keyword evidence="2" id="KW-0812">Transmembrane</keyword>
<evidence type="ECO:0000256" key="2">
    <source>
        <dbReference type="SAM" id="Phobius"/>
    </source>
</evidence>
<dbReference type="InterPro" id="IPR010935">
    <property type="entry name" value="SMC_hinge"/>
</dbReference>
<organism evidence="4 5">
    <name type="scientific">Lactuca sativa</name>
    <name type="common">Garden lettuce</name>
    <dbReference type="NCBI Taxonomy" id="4236"/>
    <lineage>
        <taxon>Eukaryota</taxon>
        <taxon>Viridiplantae</taxon>
        <taxon>Streptophyta</taxon>
        <taxon>Embryophyta</taxon>
        <taxon>Tracheophyta</taxon>
        <taxon>Spermatophyta</taxon>
        <taxon>Magnoliopsida</taxon>
        <taxon>eudicotyledons</taxon>
        <taxon>Gunneridae</taxon>
        <taxon>Pentapetalae</taxon>
        <taxon>asterids</taxon>
        <taxon>campanulids</taxon>
        <taxon>Asterales</taxon>
        <taxon>Asteraceae</taxon>
        <taxon>Cichorioideae</taxon>
        <taxon>Cichorieae</taxon>
        <taxon>Lactucinae</taxon>
        <taxon>Lactuca</taxon>
    </lineage>
</organism>
<dbReference type="Gene3D" id="3.40.50.300">
    <property type="entry name" value="P-loop containing nucleotide triphosphate hydrolases"/>
    <property type="match status" value="1"/>
</dbReference>
<keyword evidence="2" id="KW-0472">Membrane</keyword>
<dbReference type="Gene3D" id="1.20.1060.20">
    <property type="match status" value="1"/>
</dbReference>
<evidence type="ECO:0000259" key="3">
    <source>
        <dbReference type="SMART" id="SM00968"/>
    </source>
</evidence>
<proteinExistence type="predicted"/>
<reference evidence="4 5" key="1">
    <citation type="journal article" date="2017" name="Nat. Commun.">
        <title>Genome assembly with in vitro proximity ligation data and whole-genome triplication in lettuce.</title>
        <authorList>
            <person name="Reyes-Chin-Wo S."/>
            <person name="Wang Z."/>
            <person name="Yang X."/>
            <person name="Kozik A."/>
            <person name="Arikit S."/>
            <person name="Song C."/>
            <person name="Xia L."/>
            <person name="Froenicke L."/>
            <person name="Lavelle D.O."/>
            <person name="Truco M.J."/>
            <person name="Xia R."/>
            <person name="Zhu S."/>
            <person name="Xu C."/>
            <person name="Xu H."/>
            <person name="Xu X."/>
            <person name="Cox K."/>
            <person name="Korf I."/>
            <person name="Meyers B.C."/>
            <person name="Michelmore R.W."/>
        </authorList>
    </citation>
    <scope>NUCLEOTIDE SEQUENCE [LARGE SCALE GENOMIC DNA]</scope>
    <source>
        <strain evidence="5">cv. Salinas</strain>
        <tissue evidence="4">Seedlings</tissue>
    </source>
</reference>
<keyword evidence="2" id="KW-1133">Transmembrane helix</keyword>
<dbReference type="SMART" id="SM00968">
    <property type="entry name" value="SMC_hinge"/>
    <property type="match status" value="1"/>
</dbReference>
<keyword evidence="5" id="KW-1185">Reference proteome</keyword>
<dbReference type="GO" id="GO:0030892">
    <property type="term" value="C:mitotic cohesin complex"/>
    <property type="evidence" value="ECO:0000318"/>
    <property type="project" value="GO_Central"/>
</dbReference>
<evidence type="ECO:0000256" key="1">
    <source>
        <dbReference type="ARBA" id="ARBA00023054"/>
    </source>
</evidence>
<dbReference type="SUPFAM" id="SSF52540">
    <property type="entry name" value="P-loop containing nucleoside triphosphate hydrolases"/>
    <property type="match status" value="1"/>
</dbReference>
<dbReference type="EMBL" id="NBSK02000006">
    <property type="protein sequence ID" value="KAJ0201994.1"/>
    <property type="molecule type" value="Genomic_DNA"/>
</dbReference>
<dbReference type="PANTHER" id="PTHR43977">
    <property type="entry name" value="STRUCTURAL MAINTENANCE OF CHROMOSOMES PROTEIN 3"/>
    <property type="match status" value="1"/>
</dbReference>
<evidence type="ECO:0000313" key="5">
    <source>
        <dbReference type="Proteomes" id="UP000235145"/>
    </source>
</evidence>
<dbReference type="Proteomes" id="UP000235145">
    <property type="component" value="Unassembled WGS sequence"/>
</dbReference>
<sequence>MRSVRIMENELMNLLGAARLSLYCFMLPNPIASLIDMDDVERLNLLKKIIGAQIYEEHHAEIRNKMANIGTTINMLRGNVQEFESHKENLMQITFNQIEGTREGVEGVERVCKESNISGLIGPIYKLIDCEEKYFTAVEIVAGKSLFHVVVDNTETAKTIGKRMNEAQAGRVTLRPLDQARTTCNVDDSELQASHMTPLLKLLKCSPLHKKALSLIFGNTMYLENLREITTHGYDYVTPKGFQFSKGIMRGGYYDENKLKLKFAKIIRENGNLCSEKGECLKDINNRIVQLLERERDKLVGYLETYKKEIAELRKSIDLERYTGKEEEELKGRLINSKKRRKISNSPEKLIADSKKQIEDLEHYATETRAMISEVDKEKDVCMQKISTTVNNCFGDVISKLVPGCSGKLTMIREEDRGPADNTEGGPTNFIGVKMEVSFPGQGETQSTVEKTVAGVALILAILECDPPPFYLFNGIIAKLEDTNYRHAVTGILFILILFFILDILYLDIISSLIEKTQFIVSWPEAQKNADKKFSWVDGEPV</sequence>
<dbReference type="InterPro" id="IPR036277">
    <property type="entry name" value="SMC_hinge_sf"/>
</dbReference>
<dbReference type="Pfam" id="PF06470">
    <property type="entry name" value="SMC_hinge"/>
    <property type="match status" value="1"/>
</dbReference>
<feature type="domain" description="SMC hinge" evidence="3">
    <location>
        <begin position="118"/>
        <end position="230"/>
    </location>
</feature>
<comment type="caution">
    <text evidence="4">The sequence shown here is derived from an EMBL/GenBank/DDBJ whole genome shotgun (WGS) entry which is preliminary data.</text>
</comment>
<gene>
    <name evidence="4" type="ORF">LSAT_V11C600321750</name>
</gene>
<dbReference type="GO" id="GO:0003690">
    <property type="term" value="F:double-stranded DNA binding"/>
    <property type="evidence" value="ECO:0000318"/>
    <property type="project" value="GO_Central"/>
</dbReference>
<dbReference type="GO" id="GO:0007064">
    <property type="term" value="P:mitotic sister chromatid cohesion"/>
    <property type="evidence" value="ECO:0000318"/>
    <property type="project" value="GO_Central"/>
</dbReference>
<dbReference type="AlphaFoldDB" id="A0A9R1X928"/>
<dbReference type="GO" id="GO:0005524">
    <property type="term" value="F:ATP binding"/>
    <property type="evidence" value="ECO:0007669"/>
    <property type="project" value="InterPro"/>
</dbReference>
<evidence type="ECO:0000313" key="4">
    <source>
        <dbReference type="EMBL" id="KAJ0201994.1"/>
    </source>
</evidence>